<proteinExistence type="inferred from homology"/>
<reference evidence="2 3" key="1">
    <citation type="journal article" date="2001" name="Int. J. Syst. Evol. Microbiol.">
        <title>Agreia bicolorata gen. nov., sp. nov., to accommodate actinobacteria isolated from narrow reed grass infected by the nematode Heteroanguina graminophila.</title>
        <authorList>
            <person name="Evtushenko L.I."/>
            <person name="Dorofeeva L.V."/>
            <person name="Dobrovolskaya T.G."/>
            <person name="Streshinskaya G.M."/>
            <person name="Subbotin S.A."/>
            <person name="Tiedje J.M."/>
        </authorList>
    </citation>
    <scope>NUCLEOTIDE SEQUENCE [LARGE SCALE GENOMIC DNA]</scope>
    <source>
        <strain evidence="2 3">VKM Ac-1804</strain>
    </source>
</reference>
<protein>
    <recommendedName>
        <fullName evidence="4">Sugar kinase of the NBD/HSP70 family, may contain an N-terminal HTH domain</fullName>
    </recommendedName>
</protein>
<dbReference type="PROSITE" id="PS00519">
    <property type="entry name" value="HTH_ASNC_1"/>
    <property type="match status" value="1"/>
</dbReference>
<dbReference type="InterPro" id="IPR036388">
    <property type="entry name" value="WH-like_DNA-bd_sf"/>
</dbReference>
<dbReference type="SUPFAM" id="SSF53067">
    <property type="entry name" value="Actin-like ATPase domain"/>
    <property type="match status" value="1"/>
</dbReference>
<dbReference type="Pfam" id="PF00480">
    <property type="entry name" value="ROK"/>
    <property type="match status" value="1"/>
</dbReference>
<dbReference type="Gene3D" id="1.10.10.10">
    <property type="entry name" value="Winged helix-like DNA-binding domain superfamily/Winged helix DNA-binding domain"/>
    <property type="match status" value="1"/>
</dbReference>
<comment type="similarity">
    <text evidence="1">Belongs to the ROK (NagC/XylR) family.</text>
</comment>
<dbReference type="InterPro" id="IPR043129">
    <property type="entry name" value="ATPase_NBD"/>
</dbReference>
<evidence type="ECO:0000256" key="1">
    <source>
        <dbReference type="ARBA" id="ARBA00006479"/>
    </source>
</evidence>
<dbReference type="PANTHER" id="PTHR18964">
    <property type="entry name" value="ROK (REPRESSOR, ORF, KINASE) FAMILY"/>
    <property type="match status" value="1"/>
</dbReference>
<sequence length="384" mass="39382">MQDVEILGPLRSGRATSRAALAKVTGLSPSTVASRVDGLIRQGHVVETGQGESRGGRRPRDLTIRGDAGLVGCIDLGVDRASFGLLDFAGTLIAERHVALDIAAGPAEVLGFAVAEIRDMVDKASLSEHTTLRGFSVGVPGPVSTATSRIIAPSRMPGWNGVSVAEVIQREMPLPVIVNNDANLMAVGELYTGGAEASANQVFVKVGSGIGCGIISRGELFTGSNGWAGDISHVSVPGGGAVPCSCGRTGCLDAMASGNALVREMQVAGHDVDSVEAMIALARDSHPLATRLIRNAAVMTGGVLATIVNFFNPDRLVLGGVLADSSVFVAGVRSTLFADCLPMATEQLSVDVTSDQSTGGLHGAARMFLDQVFSVDGVGAVVAR</sequence>
<organism evidence="2 3">
    <name type="scientific">Agreia bicolorata</name>
    <dbReference type="NCBI Taxonomy" id="110935"/>
    <lineage>
        <taxon>Bacteria</taxon>
        <taxon>Bacillati</taxon>
        <taxon>Actinomycetota</taxon>
        <taxon>Actinomycetes</taxon>
        <taxon>Micrococcales</taxon>
        <taxon>Microbacteriaceae</taxon>
        <taxon>Agreia</taxon>
    </lineage>
</organism>
<evidence type="ECO:0000313" key="2">
    <source>
        <dbReference type="EMBL" id="KJC62860.1"/>
    </source>
</evidence>
<evidence type="ECO:0008006" key="4">
    <source>
        <dbReference type="Google" id="ProtNLM"/>
    </source>
</evidence>
<gene>
    <name evidence="2" type="ORF">TZ00_18360</name>
</gene>
<keyword evidence="3" id="KW-1185">Reference proteome</keyword>
<comment type="caution">
    <text evidence="2">The sequence shown here is derived from an EMBL/GenBank/DDBJ whole genome shotgun (WGS) entry which is preliminary data.</text>
</comment>
<dbReference type="EMBL" id="JYFC01000013">
    <property type="protein sequence ID" value="KJC62860.1"/>
    <property type="molecule type" value="Genomic_DNA"/>
</dbReference>
<dbReference type="SUPFAM" id="SSF46785">
    <property type="entry name" value="Winged helix' DNA-binding domain"/>
    <property type="match status" value="1"/>
</dbReference>
<dbReference type="InterPro" id="IPR000600">
    <property type="entry name" value="ROK"/>
</dbReference>
<dbReference type="InterPro" id="IPR019885">
    <property type="entry name" value="Tscrpt_reg_HTH_AsnC-type_CS"/>
</dbReference>
<evidence type="ECO:0000313" key="3">
    <source>
        <dbReference type="Proteomes" id="UP000032503"/>
    </source>
</evidence>
<dbReference type="Gene3D" id="3.30.420.40">
    <property type="match status" value="2"/>
</dbReference>
<dbReference type="Proteomes" id="UP000032503">
    <property type="component" value="Unassembled WGS sequence"/>
</dbReference>
<name>A0ABR5CB55_9MICO</name>
<dbReference type="PANTHER" id="PTHR18964:SF173">
    <property type="entry name" value="GLUCOKINASE"/>
    <property type="match status" value="1"/>
</dbReference>
<dbReference type="InterPro" id="IPR036390">
    <property type="entry name" value="WH_DNA-bd_sf"/>
</dbReference>
<accession>A0ABR5CB55</accession>